<dbReference type="EMBL" id="KN837141">
    <property type="protein sequence ID" value="KIJ40839.1"/>
    <property type="molecule type" value="Genomic_DNA"/>
</dbReference>
<evidence type="ECO:0000259" key="2">
    <source>
        <dbReference type="SMART" id="SM00458"/>
    </source>
</evidence>
<dbReference type="Proteomes" id="UP000054279">
    <property type="component" value="Unassembled WGS sequence"/>
</dbReference>
<feature type="signal peptide" evidence="1">
    <location>
        <begin position="1"/>
        <end position="19"/>
    </location>
</feature>
<dbReference type="AlphaFoldDB" id="A0A0C9V1B0"/>
<dbReference type="OrthoDB" id="6770063at2759"/>
<feature type="domain" description="Ricin B lectin" evidence="2">
    <location>
        <begin position="37"/>
        <end position="173"/>
    </location>
</feature>
<organism evidence="3 4">
    <name type="scientific">Sphaerobolus stellatus (strain SS14)</name>
    <dbReference type="NCBI Taxonomy" id="990650"/>
    <lineage>
        <taxon>Eukaryota</taxon>
        <taxon>Fungi</taxon>
        <taxon>Dikarya</taxon>
        <taxon>Basidiomycota</taxon>
        <taxon>Agaricomycotina</taxon>
        <taxon>Agaricomycetes</taxon>
        <taxon>Phallomycetidae</taxon>
        <taxon>Geastrales</taxon>
        <taxon>Sphaerobolaceae</taxon>
        <taxon>Sphaerobolus</taxon>
    </lineage>
</organism>
<dbReference type="InterPro" id="IPR035992">
    <property type="entry name" value="Ricin_B-like_lectins"/>
</dbReference>
<protein>
    <submittedName>
        <fullName evidence="3">Carbohydrate-binding module family 13 protein</fullName>
    </submittedName>
</protein>
<gene>
    <name evidence="3" type="ORF">M422DRAFT_780637</name>
</gene>
<feature type="domain" description="Ricin B lectin" evidence="2">
    <location>
        <begin position="184"/>
        <end position="326"/>
    </location>
</feature>
<dbReference type="HOGENOM" id="CLU_046900_0_0_1"/>
<accession>A0A0C9V1B0</accession>
<dbReference type="SUPFAM" id="SSF50370">
    <property type="entry name" value="Ricin B-like lectins"/>
    <property type="match status" value="3"/>
</dbReference>
<name>A0A0C9V1B0_SPHS4</name>
<sequence length="333" mass="35547">MTSLFFALVATAVLVGVQAQIVVPSPGNVIQIQPTFRGAFPRTPCLTVFGATNGSALFIQDCSASTEERGFQLTAPVPSIGQIQGQIHIFNTFCLEAPQATNGAKVFINSCVDDLINQEWTWNPNGQIRWAGSQTAIGMCLDLTDGNLSNGNQMQIWDCDPNNANENQIWTSATLLQPLSEIINTAAVTGANLCMAANSSANGSPVFVVPCFDTTARRVWIAPQPGHGNAGSYQLSFGVDGGAPVKCLDVTDGVDAPGTKLQLWDCTEGPNQQFLPAPGPPGNIRWNGISQVFPMCVDLTNGVSTPGNQLQIWNCSTNINQAWFPIPPRQLDI</sequence>
<dbReference type="SMART" id="SM00458">
    <property type="entry name" value="RICIN"/>
    <property type="match status" value="2"/>
</dbReference>
<dbReference type="PROSITE" id="PS50231">
    <property type="entry name" value="RICIN_B_LECTIN"/>
    <property type="match status" value="2"/>
</dbReference>
<feature type="chain" id="PRO_5002221373" evidence="1">
    <location>
        <begin position="20"/>
        <end position="333"/>
    </location>
</feature>
<evidence type="ECO:0000256" key="1">
    <source>
        <dbReference type="SAM" id="SignalP"/>
    </source>
</evidence>
<reference evidence="3 4" key="1">
    <citation type="submission" date="2014-06" db="EMBL/GenBank/DDBJ databases">
        <title>Evolutionary Origins and Diversification of the Mycorrhizal Mutualists.</title>
        <authorList>
            <consortium name="DOE Joint Genome Institute"/>
            <consortium name="Mycorrhizal Genomics Consortium"/>
            <person name="Kohler A."/>
            <person name="Kuo A."/>
            <person name="Nagy L.G."/>
            <person name="Floudas D."/>
            <person name="Copeland A."/>
            <person name="Barry K.W."/>
            <person name="Cichocki N."/>
            <person name="Veneault-Fourrey C."/>
            <person name="LaButti K."/>
            <person name="Lindquist E.A."/>
            <person name="Lipzen A."/>
            <person name="Lundell T."/>
            <person name="Morin E."/>
            <person name="Murat C."/>
            <person name="Riley R."/>
            <person name="Ohm R."/>
            <person name="Sun H."/>
            <person name="Tunlid A."/>
            <person name="Henrissat B."/>
            <person name="Grigoriev I.V."/>
            <person name="Hibbett D.S."/>
            <person name="Martin F."/>
        </authorList>
    </citation>
    <scope>NUCLEOTIDE SEQUENCE [LARGE SCALE GENOMIC DNA]</scope>
    <source>
        <strain evidence="3 4">SS14</strain>
    </source>
</reference>
<evidence type="ECO:0000313" key="4">
    <source>
        <dbReference type="Proteomes" id="UP000054279"/>
    </source>
</evidence>
<keyword evidence="1" id="KW-0732">Signal</keyword>
<evidence type="ECO:0000313" key="3">
    <source>
        <dbReference type="EMBL" id="KIJ40839.1"/>
    </source>
</evidence>
<dbReference type="Gene3D" id="2.80.10.50">
    <property type="match status" value="2"/>
</dbReference>
<dbReference type="InterPro" id="IPR000772">
    <property type="entry name" value="Ricin_B_lectin"/>
</dbReference>
<dbReference type="CDD" id="cd00161">
    <property type="entry name" value="beta-trefoil_Ricin-like"/>
    <property type="match status" value="3"/>
</dbReference>
<keyword evidence="4" id="KW-1185">Reference proteome</keyword>
<proteinExistence type="predicted"/>
<dbReference type="Pfam" id="PF00652">
    <property type="entry name" value="Ricin_B_lectin"/>
    <property type="match status" value="2"/>
</dbReference>